<dbReference type="Pfam" id="PF02563">
    <property type="entry name" value="Poly_export"/>
    <property type="match status" value="1"/>
</dbReference>
<protein>
    <submittedName>
        <fullName evidence="5">Polysaccharide export protein</fullName>
    </submittedName>
</protein>
<dbReference type="PROSITE" id="PS51257">
    <property type="entry name" value="PROKAR_LIPOPROTEIN"/>
    <property type="match status" value="1"/>
</dbReference>
<dbReference type="PANTHER" id="PTHR33619:SF3">
    <property type="entry name" value="POLYSACCHARIDE EXPORT PROTEIN GFCE-RELATED"/>
    <property type="match status" value="1"/>
</dbReference>
<feature type="domain" description="Polysaccharide export protein N-terminal" evidence="3">
    <location>
        <begin position="54"/>
        <end position="128"/>
    </location>
</feature>
<dbReference type="Gene3D" id="3.30.1950.10">
    <property type="entry name" value="wza like domain"/>
    <property type="match status" value="1"/>
</dbReference>
<dbReference type="Pfam" id="PF10531">
    <property type="entry name" value="SLBB"/>
    <property type="match status" value="1"/>
</dbReference>
<feature type="domain" description="Soluble ligand binding" evidence="4">
    <location>
        <begin position="135"/>
        <end position="184"/>
    </location>
</feature>
<sequence>MNKTMARCTARTALAGALALTIAGCSTGPVAKVGLVDQTPSAELGQQDYSGIESSTYTLRPSDVVSVIVFREPDLSVENIPVGADGMLSLPLLGSIKVDGMTTRDLERTVAERLAKGDLVDPKVSVNVMQFGSHVVTVEGSVEKPGMYPFKPGTRLSGAIALANGLKREAKLKEVAIFRQTARGMAVAKFDYGAVRSGTMLDPILMPTDRVVVGTSGLSLFWQDLIKTLPAFALFTNI</sequence>
<evidence type="ECO:0000313" key="6">
    <source>
        <dbReference type="Proteomes" id="UP000600799"/>
    </source>
</evidence>
<evidence type="ECO:0000259" key="4">
    <source>
        <dbReference type="Pfam" id="PF10531"/>
    </source>
</evidence>
<gene>
    <name evidence="5" type="ORF">I2488_07250</name>
</gene>
<keyword evidence="1 2" id="KW-0732">Signal</keyword>
<evidence type="ECO:0000256" key="2">
    <source>
        <dbReference type="SAM" id="SignalP"/>
    </source>
</evidence>
<accession>A0ABS0HEV3</accession>
<dbReference type="InterPro" id="IPR019554">
    <property type="entry name" value="Soluble_ligand-bd"/>
</dbReference>
<reference evidence="5 6" key="1">
    <citation type="submission" date="2020-11" db="EMBL/GenBank/DDBJ databases">
        <title>The genome sequence of Novosphingobium sp. 1Y9A.</title>
        <authorList>
            <person name="Liu Y."/>
        </authorList>
    </citation>
    <scope>NUCLEOTIDE SEQUENCE [LARGE SCALE GENOMIC DNA]</scope>
    <source>
        <strain evidence="5 6">1Y9A</strain>
    </source>
</reference>
<evidence type="ECO:0000313" key="5">
    <source>
        <dbReference type="EMBL" id="MBF9150795.1"/>
    </source>
</evidence>
<dbReference type="Gene3D" id="3.10.20.600">
    <property type="match status" value="1"/>
</dbReference>
<keyword evidence="6" id="KW-1185">Reference proteome</keyword>
<proteinExistence type="predicted"/>
<feature type="signal peptide" evidence="2">
    <location>
        <begin position="1"/>
        <end position="31"/>
    </location>
</feature>
<dbReference type="EMBL" id="JADQDC010000004">
    <property type="protein sequence ID" value="MBF9150795.1"/>
    <property type="molecule type" value="Genomic_DNA"/>
</dbReference>
<dbReference type="RefSeq" id="WP_196275140.1">
    <property type="nucleotide sequence ID" value="NZ_JADQDC010000004.1"/>
</dbReference>
<dbReference type="Proteomes" id="UP000600799">
    <property type="component" value="Unassembled WGS sequence"/>
</dbReference>
<dbReference type="InterPro" id="IPR003715">
    <property type="entry name" value="Poly_export_N"/>
</dbReference>
<comment type="caution">
    <text evidence="5">The sequence shown here is derived from an EMBL/GenBank/DDBJ whole genome shotgun (WGS) entry which is preliminary data.</text>
</comment>
<evidence type="ECO:0000259" key="3">
    <source>
        <dbReference type="Pfam" id="PF02563"/>
    </source>
</evidence>
<evidence type="ECO:0000256" key="1">
    <source>
        <dbReference type="ARBA" id="ARBA00022729"/>
    </source>
</evidence>
<organism evidence="5 6">
    <name type="scientific">Novosphingobium jiangmenense</name>
    <dbReference type="NCBI Taxonomy" id="2791981"/>
    <lineage>
        <taxon>Bacteria</taxon>
        <taxon>Pseudomonadati</taxon>
        <taxon>Pseudomonadota</taxon>
        <taxon>Alphaproteobacteria</taxon>
        <taxon>Sphingomonadales</taxon>
        <taxon>Sphingomonadaceae</taxon>
        <taxon>Novosphingobium</taxon>
    </lineage>
</organism>
<dbReference type="InterPro" id="IPR049712">
    <property type="entry name" value="Poly_export"/>
</dbReference>
<dbReference type="PANTHER" id="PTHR33619">
    <property type="entry name" value="POLYSACCHARIDE EXPORT PROTEIN GFCE-RELATED"/>
    <property type="match status" value="1"/>
</dbReference>
<feature type="chain" id="PRO_5046305464" evidence="2">
    <location>
        <begin position="32"/>
        <end position="238"/>
    </location>
</feature>
<name>A0ABS0HEV3_9SPHN</name>